<dbReference type="Gene3D" id="1.20.1070.10">
    <property type="entry name" value="Rhodopsin 7-helix transmembrane proteins"/>
    <property type="match status" value="1"/>
</dbReference>
<accession>A0A0B1SFK6</accession>
<evidence type="ECO:0000256" key="1">
    <source>
        <dbReference type="SAM" id="Phobius"/>
    </source>
</evidence>
<dbReference type="EMBL" id="KN570160">
    <property type="protein sequence ID" value="KHJ84098.1"/>
    <property type="molecule type" value="Genomic_DNA"/>
</dbReference>
<feature type="transmembrane region" description="Helical" evidence="1">
    <location>
        <begin position="20"/>
        <end position="44"/>
    </location>
</feature>
<gene>
    <name evidence="2" type="ORF">OESDEN_16192</name>
</gene>
<keyword evidence="1" id="KW-0472">Membrane</keyword>
<dbReference type="OrthoDB" id="5876466at2759"/>
<organism evidence="2 3">
    <name type="scientific">Oesophagostomum dentatum</name>
    <name type="common">Nodular worm</name>
    <dbReference type="NCBI Taxonomy" id="61180"/>
    <lineage>
        <taxon>Eukaryota</taxon>
        <taxon>Metazoa</taxon>
        <taxon>Ecdysozoa</taxon>
        <taxon>Nematoda</taxon>
        <taxon>Chromadorea</taxon>
        <taxon>Rhabditida</taxon>
        <taxon>Rhabditina</taxon>
        <taxon>Rhabditomorpha</taxon>
        <taxon>Strongyloidea</taxon>
        <taxon>Strongylidae</taxon>
        <taxon>Oesophagostomum</taxon>
    </lineage>
</organism>
<evidence type="ECO:0000313" key="2">
    <source>
        <dbReference type="EMBL" id="KHJ84098.1"/>
    </source>
</evidence>
<feature type="transmembrane region" description="Helical" evidence="1">
    <location>
        <begin position="101"/>
        <end position="119"/>
    </location>
</feature>
<keyword evidence="3" id="KW-1185">Reference proteome</keyword>
<dbReference type="AlphaFoldDB" id="A0A0B1SFK6"/>
<sequence length="148" mass="17002">MRSSKVKYYCGRKAAFGNSYGTFVYGTNIICYVLAFLLTSASFFRSQYYLDKDAAKHQLARFKYQLLISILSIVLISTPNGISLFSQYIADVADAISKPSTYLTCVNSAINIVVYLVLYEEFRSEFVRIILWRKQVRVMTMTVTYLDK</sequence>
<evidence type="ECO:0000313" key="3">
    <source>
        <dbReference type="Proteomes" id="UP000053660"/>
    </source>
</evidence>
<dbReference type="SUPFAM" id="SSF81321">
    <property type="entry name" value="Family A G protein-coupled receptor-like"/>
    <property type="match status" value="1"/>
</dbReference>
<dbReference type="Proteomes" id="UP000053660">
    <property type="component" value="Unassembled WGS sequence"/>
</dbReference>
<feature type="transmembrane region" description="Helical" evidence="1">
    <location>
        <begin position="64"/>
        <end position="89"/>
    </location>
</feature>
<name>A0A0B1SFK6_OESDE</name>
<protein>
    <submittedName>
        <fullName evidence="2">Uncharacterized protein</fullName>
    </submittedName>
</protein>
<proteinExistence type="predicted"/>
<keyword evidence="1" id="KW-0812">Transmembrane</keyword>
<keyword evidence="1" id="KW-1133">Transmembrane helix</keyword>
<reference evidence="2 3" key="1">
    <citation type="submission" date="2014-03" db="EMBL/GenBank/DDBJ databases">
        <title>Draft genome of the hookworm Oesophagostomum dentatum.</title>
        <authorList>
            <person name="Mitreva M."/>
        </authorList>
    </citation>
    <scope>NUCLEOTIDE SEQUENCE [LARGE SCALE GENOMIC DNA]</scope>
    <source>
        <strain evidence="2 3">OD-Hann</strain>
    </source>
</reference>